<reference evidence="3" key="1">
    <citation type="submission" date="2017-02" db="UniProtKB">
        <authorList>
            <consortium name="WormBaseParasite"/>
        </authorList>
    </citation>
    <scope>IDENTIFICATION</scope>
</reference>
<evidence type="ECO:0000256" key="1">
    <source>
        <dbReference type="SAM" id="MobiDB-lite"/>
    </source>
</evidence>
<feature type="compositionally biased region" description="Polar residues" evidence="1">
    <location>
        <begin position="182"/>
        <end position="201"/>
    </location>
</feature>
<dbReference type="WBParaSite" id="SMUV_0000879401-mRNA-1">
    <property type="protein sequence ID" value="SMUV_0000879401-mRNA-1"/>
    <property type="gene ID" value="SMUV_0000879401"/>
</dbReference>
<evidence type="ECO:0000313" key="2">
    <source>
        <dbReference type="Proteomes" id="UP000046393"/>
    </source>
</evidence>
<feature type="compositionally biased region" description="Low complexity" evidence="1">
    <location>
        <begin position="266"/>
        <end position="277"/>
    </location>
</feature>
<accession>A0A0N5AV84</accession>
<keyword evidence="2" id="KW-1185">Reference proteome</keyword>
<feature type="compositionally biased region" description="Basic and acidic residues" evidence="1">
    <location>
        <begin position="127"/>
        <end position="147"/>
    </location>
</feature>
<feature type="region of interest" description="Disordered" evidence="1">
    <location>
        <begin position="179"/>
        <end position="218"/>
    </location>
</feature>
<protein>
    <submittedName>
        <fullName evidence="3">DUF1604 domain-containing protein</fullName>
    </submittedName>
</protein>
<dbReference type="Proteomes" id="UP000046393">
    <property type="component" value="Unplaced"/>
</dbReference>
<organism evidence="2 3">
    <name type="scientific">Syphacia muris</name>
    <dbReference type="NCBI Taxonomy" id="451379"/>
    <lineage>
        <taxon>Eukaryota</taxon>
        <taxon>Metazoa</taxon>
        <taxon>Ecdysozoa</taxon>
        <taxon>Nematoda</taxon>
        <taxon>Chromadorea</taxon>
        <taxon>Rhabditida</taxon>
        <taxon>Spirurina</taxon>
        <taxon>Oxyuridomorpha</taxon>
        <taxon>Oxyuroidea</taxon>
        <taxon>Oxyuridae</taxon>
        <taxon>Syphacia</taxon>
    </lineage>
</organism>
<dbReference type="AlphaFoldDB" id="A0A0N5AV84"/>
<evidence type="ECO:0000313" key="3">
    <source>
        <dbReference type="WBParaSite" id="SMUV_0000879401-mRNA-1"/>
    </source>
</evidence>
<proteinExistence type="predicted"/>
<name>A0A0N5AV84_9BILA</name>
<feature type="region of interest" description="Disordered" evidence="1">
    <location>
        <begin position="35"/>
        <end position="81"/>
    </location>
</feature>
<feature type="compositionally biased region" description="Basic and acidic residues" evidence="1">
    <location>
        <begin position="57"/>
        <end position="68"/>
    </location>
</feature>
<feature type="region of interest" description="Disordered" evidence="1">
    <location>
        <begin position="242"/>
        <end position="277"/>
    </location>
</feature>
<sequence length="277" mass="31658">MSKANYRTFRPIPGYTGHIPGQKWQVGRMMESDYFDSNANNDNHKVNEDDENVIDSSKSERRPNERMRALSAHMNPNTDEGQEYVLQKTTFTPRSSSRQDYPIQREYIRLVDRSVQTDLSYFSNDESETKKDSSEHYLLDSQHERSPATRTLAKKRNDPVGHDMFDGLQSGWWSQGEALKNRQGSSPKVTISNDDTQSGNRLRSKDLDRIPASGYSGHLPGFRDGAIGKPFTVVAQECVRKLNDQYRNDASRNSSRQSRVSERQRSSASSRNSVVRN</sequence>
<feature type="region of interest" description="Disordered" evidence="1">
    <location>
        <begin position="122"/>
        <end position="149"/>
    </location>
</feature>